<dbReference type="SUPFAM" id="SSF49842">
    <property type="entry name" value="TNF-like"/>
    <property type="match status" value="1"/>
</dbReference>
<proteinExistence type="predicted"/>
<evidence type="ECO:0000313" key="3">
    <source>
        <dbReference type="EMBL" id="VDI61143.1"/>
    </source>
</evidence>
<name>A0A8B6GAE7_MYTGA</name>
<dbReference type="OrthoDB" id="6117244at2759"/>
<keyword evidence="1" id="KW-0732">Signal</keyword>
<organism evidence="3 4">
    <name type="scientific">Mytilus galloprovincialis</name>
    <name type="common">Mediterranean mussel</name>
    <dbReference type="NCBI Taxonomy" id="29158"/>
    <lineage>
        <taxon>Eukaryota</taxon>
        <taxon>Metazoa</taxon>
        <taxon>Spiralia</taxon>
        <taxon>Lophotrochozoa</taxon>
        <taxon>Mollusca</taxon>
        <taxon>Bivalvia</taxon>
        <taxon>Autobranchia</taxon>
        <taxon>Pteriomorphia</taxon>
        <taxon>Mytilida</taxon>
        <taxon>Mytiloidea</taxon>
        <taxon>Mytilidae</taxon>
        <taxon>Mytilinae</taxon>
        <taxon>Mytilus</taxon>
    </lineage>
</organism>
<dbReference type="InterPro" id="IPR008983">
    <property type="entry name" value="Tumour_necrosis_fac-like_dom"/>
</dbReference>
<dbReference type="PROSITE" id="PS50871">
    <property type="entry name" value="C1Q"/>
    <property type="match status" value="1"/>
</dbReference>
<evidence type="ECO:0000256" key="1">
    <source>
        <dbReference type="SAM" id="SignalP"/>
    </source>
</evidence>
<feature type="domain" description="C1q" evidence="2">
    <location>
        <begin position="61"/>
        <end position="208"/>
    </location>
</feature>
<reference evidence="3" key="1">
    <citation type="submission" date="2018-11" db="EMBL/GenBank/DDBJ databases">
        <authorList>
            <person name="Alioto T."/>
            <person name="Alioto T."/>
        </authorList>
    </citation>
    <scope>NUCLEOTIDE SEQUENCE</scope>
</reference>
<dbReference type="Pfam" id="PF00386">
    <property type="entry name" value="C1q"/>
    <property type="match status" value="1"/>
</dbReference>
<protein>
    <recommendedName>
        <fullName evidence="2">C1q domain-containing protein</fullName>
    </recommendedName>
</protein>
<feature type="chain" id="PRO_5032856233" description="C1q domain-containing protein" evidence="1">
    <location>
        <begin position="18"/>
        <end position="208"/>
    </location>
</feature>
<comment type="caution">
    <text evidence="3">The sequence shown here is derived from an EMBL/GenBank/DDBJ whole genome shotgun (WGS) entry which is preliminary data.</text>
</comment>
<gene>
    <name evidence="3" type="ORF">MGAL_10B045216</name>
</gene>
<dbReference type="Gene3D" id="2.60.120.40">
    <property type="match status" value="1"/>
</dbReference>
<evidence type="ECO:0000313" key="4">
    <source>
        <dbReference type="Proteomes" id="UP000596742"/>
    </source>
</evidence>
<dbReference type="AlphaFoldDB" id="A0A8B6GAE7"/>
<dbReference type="InterPro" id="IPR001073">
    <property type="entry name" value="C1q_dom"/>
</dbReference>
<sequence length="208" mass="23225">MLYFVILSLIMIVCVDSEECPKKVTELKSTERKLRNELVHLQNVFLERLSRTDSYNSEHRNSKAFVGFSAYMSEGFVDGHSKFLSQGKSLIFDQTETNTAGVYNTNTGIFKAPSSGMYAFTWTLCVDSRINDGGIGEFGTELVVDGKACGKLHADTEHAADDACSTGFVIKYVRGGGTVYLRNIYEHQGRILSKENQTRTTFSGWKLN</sequence>
<evidence type="ECO:0000259" key="2">
    <source>
        <dbReference type="PROSITE" id="PS50871"/>
    </source>
</evidence>
<feature type="signal peptide" evidence="1">
    <location>
        <begin position="1"/>
        <end position="17"/>
    </location>
</feature>
<dbReference type="Proteomes" id="UP000596742">
    <property type="component" value="Unassembled WGS sequence"/>
</dbReference>
<dbReference type="EMBL" id="UYJE01008110">
    <property type="protein sequence ID" value="VDI61143.1"/>
    <property type="molecule type" value="Genomic_DNA"/>
</dbReference>
<accession>A0A8B6GAE7</accession>
<keyword evidence="4" id="KW-1185">Reference proteome</keyword>